<feature type="domain" description="KNTC1 first ARM-repeats" evidence="1">
    <location>
        <begin position="23"/>
        <end position="120"/>
    </location>
</feature>
<gene>
    <name evidence="2" type="ORF">CYNAS_LOCUS12532</name>
</gene>
<dbReference type="InterPro" id="IPR055403">
    <property type="entry name" value="ARM_KNTC1_1st"/>
</dbReference>
<accession>A0AA36GY96</accession>
<evidence type="ECO:0000259" key="1">
    <source>
        <dbReference type="Pfam" id="PF24520"/>
    </source>
</evidence>
<sequence>MTSHTIFCFSFFSSTFELFRKPGRILWNRHFNHLATCFNGVNNEELAEGNLENFFEILRAVVLKKLNVWRDVIAFLEFDFIPVCLLKISKEICTLLVDFLLTLAHDLETLDAEDFPLNALHATSTFERFLLKQDEEIITEKRVIWSGKTRIAIGRALEDLRRYHFDPDRAMLLPSKKKRVMVEGSTVTKEDEVIQKTETVEDEVEVVED</sequence>
<organism evidence="2 3">
    <name type="scientific">Cylicocyclus nassatus</name>
    <name type="common">Nematode worm</name>
    <dbReference type="NCBI Taxonomy" id="53992"/>
    <lineage>
        <taxon>Eukaryota</taxon>
        <taxon>Metazoa</taxon>
        <taxon>Ecdysozoa</taxon>
        <taxon>Nematoda</taxon>
        <taxon>Chromadorea</taxon>
        <taxon>Rhabditida</taxon>
        <taxon>Rhabditina</taxon>
        <taxon>Rhabditomorpha</taxon>
        <taxon>Strongyloidea</taxon>
        <taxon>Strongylidae</taxon>
        <taxon>Cylicocyclus</taxon>
    </lineage>
</organism>
<evidence type="ECO:0000313" key="3">
    <source>
        <dbReference type="Proteomes" id="UP001176961"/>
    </source>
</evidence>
<name>A0AA36GY96_CYLNA</name>
<dbReference type="AlphaFoldDB" id="A0AA36GY96"/>
<evidence type="ECO:0000313" key="2">
    <source>
        <dbReference type="EMBL" id="CAJ0600549.1"/>
    </source>
</evidence>
<dbReference type="Pfam" id="PF24520">
    <property type="entry name" value="ARM_KNTC1_1st"/>
    <property type="match status" value="1"/>
</dbReference>
<comment type="caution">
    <text evidence="2">The sequence shown here is derived from an EMBL/GenBank/DDBJ whole genome shotgun (WGS) entry which is preliminary data.</text>
</comment>
<keyword evidence="3" id="KW-1185">Reference proteome</keyword>
<proteinExistence type="predicted"/>
<reference evidence="2" key="1">
    <citation type="submission" date="2023-07" db="EMBL/GenBank/DDBJ databases">
        <authorList>
            <consortium name="CYATHOMIX"/>
        </authorList>
    </citation>
    <scope>NUCLEOTIDE SEQUENCE</scope>
    <source>
        <strain evidence="2">N/A</strain>
    </source>
</reference>
<dbReference type="Proteomes" id="UP001176961">
    <property type="component" value="Unassembled WGS sequence"/>
</dbReference>
<protein>
    <recommendedName>
        <fullName evidence="1">KNTC1 first ARM-repeats domain-containing protein</fullName>
    </recommendedName>
</protein>
<dbReference type="EMBL" id="CATQJL010000223">
    <property type="protein sequence ID" value="CAJ0600549.1"/>
    <property type="molecule type" value="Genomic_DNA"/>
</dbReference>